<accession>A0A182M6A4</accession>
<feature type="transmembrane region" description="Helical" evidence="1">
    <location>
        <begin position="47"/>
        <end position="68"/>
    </location>
</feature>
<keyword evidence="1" id="KW-0812">Transmembrane</keyword>
<keyword evidence="1" id="KW-1133">Transmembrane helix</keyword>
<evidence type="ECO:0000313" key="2">
    <source>
        <dbReference type="EnsemblMetazoa" id="ACUA010531-PA"/>
    </source>
</evidence>
<evidence type="ECO:0000256" key="1">
    <source>
        <dbReference type="SAM" id="Phobius"/>
    </source>
</evidence>
<evidence type="ECO:0000313" key="3">
    <source>
        <dbReference type="Proteomes" id="UP000075883"/>
    </source>
</evidence>
<organism evidence="2 3">
    <name type="scientific">Anopheles culicifacies</name>
    <dbReference type="NCBI Taxonomy" id="139723"/>
    <lineage>
        <taxon>Eukaryota</taxon>
        <taxon>Metazoa</taxon>
        <taxon>Ecdysozoa</taxon>
        <taxon>Arthropoda</taxon>
        <taxon>Hexapoda</taxon>
        <taxon>Insecta</taxon>
        <taxon>Pterygota</taxon>
        <taxon>Neoptera</taxon>
        <taxon>Endopterygota</taxon>
        <taxon>Diptera</taxon>
        <taxon>Nematocera</taxon>
        <taxon>Culicoidea</taxon>
        <taxon>Culicidae</taxon>
        <taxon>Anophelinae</taxon>
        <taxon>Anopheles</taxon>
        <taxon>culicifacies species complex</taxon>
    </lineage>
</organism>
<keyword evidence="1" id="KW-0472">Membrane</keyword>
<name>A0A182M6A4_9DIPT</name>
<dbReference type="EnsemblMetazoa" id="ACUA010531-RA">
    <property type="protein sequence ID" value="ACUA010531-PA"/>
    <property type="gene ID" value="ACUA010531"/>
</dbReference>
<proteinExistence type="predicted"/>
<reference evidence="2" key="2">
    <citation type="submission" date="2020-05" db="UniProtKB">
        <authorList>
            <consortium name="EnsemblMetazoa"/>
        </authorList>
    </citation>
    <scope>IDENTIFICATION</scope>
    <source>
        <strain evidence="2">A-37</strain>
    </source>
</reference>
<dbReference type="VEuPathDB" id="VectorBase:ACUA010531"/>
<dbReference type="AlphaFoldDB" id="A0A182M6A4"/>
<reference evidence="3" key="1">
    <citation type="submission" date="2013-09" db="EMBL/GenBank/DDBJ databases">
        <title>The Genome Sequence of Anopheles culicifacies species A.</title>
        <authorList>
            <consortium name="The Broad Institute Genomics Platform"/>
            <person name="Neafsey D.E."/>
            <person name="Besansky N."/>
            <person name="Howell P."/>
            <person name="Walton C."/>
            <person name="Young S.K."/>
            <person name="Zeng Q."/>
            <person name="Gargeya S."/>
            <person name="Fitzgerald M."/>
            <person name="Haas B."/>
            <person name="Abouelleil A."/>
            <person name="Allen A.W."/>
            <person name="Alvarado L."/>
            <person name="Arachchi H.M."/>
            <person name="Berlin A.M."/>
            <person name="Chapman S.B."/>
            <person name="Gainer-Dewar J."/>
            <person name="Goldberg J."/>
            <person name="Griggs A."/>
            <person name="Gujja S."/>
            <person name="Hansen M."/>
            <person name="Howarth C."/>
            <person name="Imamovic A."/>
            <person name="Ireland A."/>
            <person name="Larimer J."/>
            <person name="McCowan C."/>
            <person name="Murphy C."/>
            <person name="Pearson M."/>
            <person name="Poon T.W."/>
            <person name="Priest M."/>
            <person name="Roberts A."/>
            <person name="Saif S."/>
            <person name="Shea T."/>
            <person name="Sisk P."/>
            <person name="Sykes S."/>
            <person name="Wortman J."/>
            <person name="Nusbaum C."/>
            <person name="Birren B."/>
        </authorList>
    </citation>
    <scope>NUCLEOTIDE SEQUENCE [LARGE SCALE GENOMIC DNA]</scope>
    <source>
        <strain evidence="3">A-37</strain>
    </source>
</reference>
<dbReference type="EMBL" id="AXCM01000870">
    <property type="status" value="NOT_ANNOTATED_CDS"/>
    <property type="molecule type" value="Genomic_DNA"/>
</dbReference>
<protein>
    <submittedName>
        <fullName evidence="2">Uncharacterized protein</fullName>
    </submittedName>
</protein>
<dbReference type="Proteomes" id="UP000075883">
    <property type="component" value="Unassembled WGS sequence"/>
</dbReference>
<sequence length="131" mass="14277">MDELQDINLLSKVIWDGGLPTIDNFNPELENQTAGENIRLQVTAAKAVMIVTPAVALLIIPGCLLFPMHCSMLSQCARVTKLHRTNRAPERFFSGVNAPMHGQCRTTPKPTIAYPAQMGPFSTVPGTFVNA</sequence>
<keyword evidence="3" id="KW-1185">Reference proteome</keyword>